<feature type="compositionally biased region" description="Basic and acidic residues" evidence="1">
    <location>
        <begin position="88"/>
        <end position="102"/>
    </location>
</feature>
<feature type="non-terminal residue" evidence="2">
    <location>
        <position position="1"/>
    </location>
</feature>
<dbReference type="Proteomes" id="UP000266841">
    <property type="component" value="Unassembled WGS sequence"/>
</dbReference>
<gene>
    <name evidence="2" type="ORF">THAOC_20113</name>
</gene>
<protein>
    <submittedName>
        <fullName evidence="2">Uncharacterized protein</fullName>
    </submittedName>
</protein>
<feature type="compositionally biased region" description="Basic and acidic residues" evidence="1">
    <location>
        <begin position="50"/>
        <end position="69"/>
    </location>
</feature>
<reference evidence="2 3" key="1">
    <citation type="journal article" date="2012" name="Genome Biol.">
        <title>Genome and low-iron response of an oceanic diatom adapted to chronic iron limitation.</title>
        <authorList>
            <person name="Lommer M."/>
            <person name="Specht M."/>
            <person name="Roy A.S."/>
            <person name="Kraemer L."/>
            <person name="Andreson R."/>
            <person name="Gutowska M.A."/>
            <person name="Wolf J."/>
            <person name="Bergner S.V."/>
            <person name="Schilhabel M.B."/>
            <person name="Klostermeier U.C."/>
            <person name="Beiko R.G."/>
            <person name="Rosenstiel P."/>
            <person name="Hippler M."/>
            <person name="Laroche J."/>
        </authorList>
    </citation>
    <scope>NUCLEOTIDE SEQUENCE [LARGE SCALE GENOMIC DNA]</scope>
    <source>
        <strain evidence="2 3">CCMP1005</strain>
    </source>
</reference>
<feature type="compositionally biased region" description="Low complexity" evidence="1">
    <location>
        <begin position="217"/>
        <end position="227"/>
    </location>
</feature>
<name>K0SMG0_THAOC</name>
<dbReference type="AlphaFoldDB" id="K0SMG0"/>
<accession>K0SMG0</accession>
<organism evidence="2 3">
    <name type="scientific">Thalassiosira oceanica</name>
    <name type="common">Marine diatom</name>
    <dbReference type="NCBI Taxonomy" id="159749"/>
    <lineage>
        <taxon>Eukaryota</taxon>
        <taxon>Sar</taxon>
        <taxon>Stramenopiles</taxon>
        <taxon>Ochrophyta</taxon>
        <taxon>Bacillariophyta</taxon>
        <taxon>Coscinodiscophyceae</taxon>
        <taxon>Thalassiosirophycidae</taxon>
        <taxon>Thalassiosirales</taxon>
        <taxon>Thalassiosiraceae</taxon>
        <taxon>Thalassiosira</taxon>
    </lineage>
</organism>
<feature type="region of interest" description="Disordered" evidence="1">
    <location>
        <begin position="1"/>
        <end position="186"/>
    </location>
</feature>
<keyword evidence="3" id="KW-1185">Reference proteome</keyword>
<proteinExistence type="predicted"/>
<dbReference type="EMBL" id="AGNL01022599">
    <property type="protein sequence ID" value="EJK59632.1"/>
    <property type="molecule type" value="Genomic_DNA"/>
</dbReference>
<sequence>PTAHGAFERVRFPPRRADGDDDGASHVSAVSRVPPGRPPASPVPSGSRRVARDGRGVRGGERRERERGGGGHRRSARPSASRQTSWTIRHEQEGRRDRRRGQGELPGLGCAPRALAAQRRFGSGDNFELVEVDGDGLGDDGPSRSSSSGPWRSRPAENRSRGAPYPLEIAAGLAKKPSRGSKDDGGLALAASAAAVISPGKTRAAAGEDDIRPSSTGLAPAASPPAVAVAPRRPGLVPLERLSSWPPAASNLGPVLPVLRAAPTSGSSRIRSAG</sequence>
<evidence type="ECO:0000313" key="2">
    <source>
        <dbReference type="EMBL" id="EJK59632.1"/>
    </source>
</evidence>
<feature type="compositionally biased region" description="Basic and acidic residues" evidence="1">
    <location>
        <begin position="1"/>
        <end position="18"/>
    </location>
</feature>
<evidence type="ECO:0000313" key="3">
    <source>
        <dbReference type="Proteomes" id="UP000266841"/>
    </source>
</evidence>
<feature type="compositionally biased region" description="Acidic residues" evidence="1">
    <location>
        <begin position="128"/>
        <end position="138"/>
    </location>
</feature>
<feature type="region of interest" description="Disordered" evidence="1">
    <location>
        <begin position="198"/>
        <end position="227"/>
    </location>
</feature>
<comment type="caution">
    <text evidence="2">The sequence shown here is derived from an EMBL/GenBank/DDBJ whole genome shotgun (WGS) entry which is preliminary data.</text>
</comment>
<feature type="compositionally biased region" description="Low complexity" evidence="1">
    <location>
        <begin position="143"/>
        <end position="153"/>
    </location>
</feature>
<evidence type="ECO:0000256" key="1">
    <source>
        <dbReference type="SAM" id="MobiDB-lite"/>
    </source>
</evidence>